<name>A0A974NPU8_PERPY</name>
<dbReference type="EMBL" id="CP068053">
    <property type="protein sequence ID" value="QQT01772.1"/>
    <property type="molecule type" value="Genomic_DNA"/>
</dbReference>
<sequence>MEQSQVKEKILKVLKEDFVGVLSTVENDKPYSRYMTFFNDDFTLYTATNADTEKVDEIEKNRNVHILLGYNGEGFGDSYVEISGISEVSESPELKKKVWNDHLKAWFDGPEDPNYVVLQINPSSIRLMNNNGEPPEELTL</sequence>
<dbReference type="RefSeq" id="WP_040372876.1">
    <property type="nucleotide sequence ID" value="NZ_CP068053.1"/>
</dbReference>
<dbReference type="Pfam" id="PF01243">
    <property type="entry name" value="PNPOx_N"/>
    <property type="match status" value="1"/>
</dbReference>
<evidence type="ECO:0000313" key="2">
    <source>
        <dbReference type="EMBL" id="QQT01772.1"/>
    </source>
</evidence>
<dbReference type="SUPFAM" id="SSF50475">
    <property type="entry name" value="FMN-binding split barrel"/>
    <property type="match status" value="1"/>
</dbReference>
<protein>
    <submittedName>
        <fullName evidence="2">Pyridoxamine 5'-phosphate oxidase family protein</fullName>
    </submittedName>
</protein>
<dbReference type="Gene3D" id="2.30.110.10">
    <property type="entry name" value="Electron Transport, Fmn-binding Protein, Chain A"/>
    <property type="match status" value="1"/>
</dbReference>
<dbReference type="AlphaFoldDB" id="A0A974NPU8"/>
<proteinExistence type="predicted"/>
<dbReference type="KEGG" id="ppsr:I6J18_07935"/>
<evidence type="ECO:0000259" key="1">
    <source>
        <dbReference type="Pfam" id="PF01243"/>
    </source>
</evidence>
<reference evidence="2 3" key="1">
    <citation type="submission" date="2021-01" db="EMBL/GenBank/DDBJ databases">
        <title>FDA dAtabase for Regulatory Grade micrObial Sequences (FDA-ARGOS): Supporting development and validation of Infectious Disease Dx tests.</title>
        <authorList>
            <person name="Nelson B."/>
            <person name="Plummer A."/>
            <person name="Tallon L."/>
            <person name="Sadzewicz L."/>
            <person name="Zhao X."/>
            <person name="Boylan J."/>
            <person name="Ott S."/>
            <person name="Bowen H."/>
            <person name="Vavikolanu K."/>
            <person name="Mehta A."/>
            <person name="Aluvathingal J."/>
            <person name="Nadendla S."/>
            <person name="Myers T."/>
            <person name="Yan Y."/>
            <person name="Sichtig H."/>
        </authorList>
    </citation>
    <scope>NUCLEOTIDE SEQUENCE [LARGE SCALE GENOMIC DNA]</scope>
    <source>
        <strain evidence="2 3">FDAARGOS_1161</strain>
    </source>
</reference>
<evidence type="ECO:0000313" key="3">
    <source>
        <dbReference type="Proteomes" id="UP000595254"/>
    </source>
</evidence>
<dbReference type="PANTHER" id="PTHR34818:SF1">
    <property type="entry name" value="PROTEIN BLI-3"/>
    <property type="match status" value="1"/>
</dbReference>
<accession>A0A974NPU8</accession>
<gene>
    <name evidence="2" type="ORF">I6J18_07935</name>
</gene>
<organism evidence="2 3">
    <name type="scientific">Peribacillus psychrosaccharolyticus</name>
    <name type="common">Bacillus psychrosaccharolyticus</name>
    <dbReference type="NCBI Taxonomy" id="1407"/>
    <lineage>
        <taxon>Bacteria</taxon>
        <taxon>Bacillati</taxon>
        <taxon>Bacillota</taxon>
        <taxon>Bacilli</taxon>
        <taxon>Bacillales</taxon>
        <taxon>Bacillaceae</taxon>
        <taxon>Peribacillus</taxon>
    </lineage>
</organism>
<keyword evidence="3" id="KW-1185">Reference proteome</keyword>
<dbReference type="InterPro" id="IPR011576">
    <property type="entry name" value="Pyridox_Oxase_N"/>
</dbReference>
<dbReference type="Proteomes" id="UP000595254">
    <property type="component" value="Chromosome"/>
</dbReference>
<dbReference type="InterPro" id="IPR012349">
    <property type="entry name" value="Split_barrel_FMN-bd"/>
</dbReference>
<feature type="domain" description="Pyridoxamine 5'-phosphate oxidase N-terminal" evidence="1">
    <location>
        <begin position="7"/>
        <end position="128"/>
    </location>
</feature>
<dbReference type="InterPro" id="IPR052917">
    <property type="entry name" value="Stress-Dev_Protein"/>
</dbReference>
<dbReference type="PANTHER" id="PTHR34818">
    <property type="entry name" value="PROTEIN BLI-3"/>
    <property type="match status" value="1"/>
</dbReference>